<comment type="similarity">
    <text evidence="1 3">Belongs to the short-chain dehydrogenases/reductases (SDR) family.</text>
</comment>
<dbReference type="InterPro" id="IPR020904">
    <property type="entry name" value="Sc_DH/Rdtase_CS"/>
</dbReference>
<gene>
    <name evidence="4" type="primary">sadH_1</name>
    <name evidence="4" type="ORF">CB4_03461</name>
</gene>
<dbReference type="PRINTS" id="PR00080">
    <property type="entry name" value="SDRFAMILY"/>
</dbReference>
<dbReference type="PANTHER" id="PTHR44196:SF1">
    <property type="entry name" value="DEHYDROGENASE_REDUCTASE SDR FAMILY MEMBER 7B"/>
    <property type="match status" value="1"/>
</dbReference>
<dbReference type="PIRSF" id="PIRSF000126">
    <property type="entry name" value="11-beta-HSD1"/>
    <property type="match status" value="1"/>
</dbReference>
<evidence type="ECO:0000256" key="2">
    <source>
        <dbReference type="ARBA" id="ARBA00023002"/>
    </source>
</evidence>
<dbReference type="PROSITE" id="PS00061">
    <property type="entry name" value="ADH_SHORT"/>
    <property type="match status" value="1"/>
</dbReference>
<dbReference type="SUPFAM" id="SSF51735">
    <property type="entry name" value="NAD(P)-binding Rossmann-fold domains"/>
    <property type="match status" value="1"/>
</dbReference>
<dbReference type="Pfam" id="PF00106">
    <property type="entry name" value="adh_short"/>
    <property type="match status" value="1"/>
</dbReference>
<protein>
    <submittedName>
        <fullName evidence="4">Putative oxidoreductase SadH</fullName>
        <ecNumber evidence="4">1.-.-.-</ecNumber>
    </submittedName>
</protein>
<dbReference type="Proteomes" id="UP000217696">
    <property type="component" value="Chromosome"/>
</dbReference>
<name>A0A0U5AZT7_9BACL</name>
<reference evidence="4 5" key="1">
    <citation type="submission" date="2015-12" db="EMBL/GenBank/DDBJ databases">
        <title>Genome sequence of Aneurinibacillus soli.</title>
        <authorList>
            <person name="Lee J.S."/>
            <person name="Lee K.C."/>
            <person name="Kim K.K."/>
            <person name="Lee B.W."/>
        </authorList>
    </citation>
    <scope>NUCLEOTIDE SEQUENCE [LARGE SCALE GENOMIC DNA]</scope>
    <source>
        <strain evidence="4 5">CB4</strain>
    </source>
</reference>
<proteinExistence type="inferred from homology"/>
<accession>A0A0U5AZT7</accession>
<dbReference type="GO" id="GO:0016020">
    <property type="term" value="C:membrane"/>
    <property type="evidence" value="ECO:0007669"/>
    <property type="project" value="TreeGrafter"/>
</dbReference>
<dbReference type="OrthoDB" id="9793345at2"/>
<evidence type="ECO:0000313" key="5">
    <source>
        <dbReference type="Proteomes" id="UP000217696"/>
    </source>
</evidence>
<dbReference type="InterPro" id="IPR036291">
    <property type="entry name" value="NAD(P)-bd_dom_sf"/>
</dbReference>
<dbReference type="EMBL" id="AP017312">
    <property type="protein sequence ID" value="BAU29274.1"/>
    <property type="molecule type" value="Genomic_DNA"/>
</dbReference>
<dbReference type="EC" id="1.-.-.-" evidence="4"/>
<keyword evidence="2 4" id="KW-0560">Oxidoreductase</keyword>
<organism evidence="4 5">
    <name type="scientific">Aneurinibacillus soli</name>
    <dbReference type="NCBI Taxonomy" id="1500254"/>
    <lineage>
        <taxon>Bacteria</taxon>
        <taxon>Bacillati</taxon>
        <taxon>Bacillota</taxon>
        <taxon>Bacilli</taxon>
        <taxon>Bacillales</taxon>
        <taxon>Paenibacillaceae</taxon>
        <taxon>Aneurinibacillus group</taxon>
        <taxon>Aneurinibacillus</taxon>
    </lineage>
</organism>
<dbReference type="KEGG" id="asoc:CB4_03461"/>
<evidence type="ECO:0000256" key="3">
    <source>
        <dbReference type="RuleBase" id="RU000363"/>
    </source>
</evidence>
<keyword evidence="5" id="KW-1185">Reference proteome</keyword>
<dbReference type="AlphaFoldDB" id="A0A0U5AZT7"/>
<evidence type="ECO:0000313" key="4">
    <source>
        <dbReference type="EMBL" id="BAU29274.1"/>
    </source>
</evidence>
<dbReference type="PANTHER" id="PTHR44196">
    <property type="entry name" value="DEHYDROGENASE/REDUCTASE SDR FAMILY MEMBER 7B"/>
    <property type="match status" value="1"/>
</dbReference>
<dbReference type="PRINTS" id="PR00081">
    <property type="entry name" value="GDHRDH"/>
</dbReference>
<dbReference type="GO" id="GO:0016616">
    <property type="term" value="F:oxidoreductase activity, acting on the CH-OH group of donors, NAD or NADP as acceptor"/>
    <property type="evidence" value="ECO:0007669"/>
    <property type="project" value="UniProtKB-ARBA"/>
</dbReference>
<dbReference type="RefSeq" id="WP_096466964.1">
    <property type="nucleotide sequence ID" value="NZ_AP017312.1"/>
</dbReference>
<dbReference type="Gene3D" id="3.40.50.720">
    <property type="entry name" value="NAD(P)-binding Rossmann-like Domain"/>
    <property type="match status" value="1"/>
</dbReference>
<dbReference type="InterPro" id="IPR002347">
    <property type="entry name" value="SDR_fam"/>
</dbReference>
<sequence length="262" mass="28722">MNAWHDKIIVITGASSGIGQTTALLTAQLGAIPILLARSEDALATLTDRIQPLQPDVSYYVCDVTDENQIEDVVNRITERYGKIDIWVNNAGYGVFGSVLDAQMEDIIGMMDVNYLGVVRCTRAILPHMKKRQQGHIINVASIAGKLATPNSSAYSASKFAVIGYTHSVRAEVKPFGVYVSAVNPGPVRTPFFDRADTSGSYRQSVEKFMIDPETVARGILKAAATGQAEVTLPRYMRAGVVLHHVFPRLFERLIGPFLNRK</sequence>
<evidence type="ECO:0000256" key="1">
    <source>
        <dbReference type="ARBA" id="ARBA00006484"/>
    </source>
</evidence>
<dbReference type="FunFam" id="3.40.50.720:FF:000047">
    <property type="entry name" value="NADP-dependent L-serine/L-allo-threonine dehydrogenase"/>
    <property type="match status" value="1"/>
</dbReference>